<evidence type="ECO:0000313" key="3">
    <source>
        <dbReference type="Proteomes" id="UP000269721"/>
    </source>
</evidence>
<feature type="region of interest" description="Disordered" evidence="1">
    <location>
        <begin position="433"/>
        <end position="456"/>
    </location>
</feature>
<dbReference type="Proteomes" id="UP000269721">
    <property type="component" value="Unassembled WGS sequence"/>
</dbReference>
<dbReference type="AlphaFoldDB" id="A0A4P9WK99"/>
<dbReference type="EMBL" id="KZ995002">
    <property type="protein sequence ID" value="RKO91580.1"/>
    <property type="molecule type" value="Genomic_DNA"/>
</dbReference>
<keyword evidence="3" id="KW-1185">Reference proteome</keyword>
<feature type="compositionally biased region" description="Polar residues" evidence="1">
    <location>
        <begin position="376"/>
        <end position="391"/>
    </location>
</feature>
<gene>
    <name evidence="2" type="ORF">BDK51DRAFT_32112</name>
</gene>
<accession>A0A4P9WK99</accession>
<feature type="non-terminal residue" evidence="2">
    <location>
        <position position="1"/>
    </location>
</feature>
<name>A0A4P9WK99_9FUNG</name>
<reference evidence="3" key="1">
    <citation type="journal article" date="2018" name="Nat. Microbiol.">
        <title>Leveraging single-cell genomics to expand the fungal tree of life.</title>
        <authorList>
            <person name="Ahrendt S.R."/>
            <person name="Quandt C.A."/>
            <person name="Ciobanu D."/>
            <person name="Clum A."/>
            <person name="Salamov A."/>
            <person name="Andreopoulos B."/>
            <person name="Cheng J.F."/>
            <person name="Woyke T."/>
            <person name="Pelin A."/>
            <person name="Henrissat B."/>
            <person name="Reynolds N.K."/>
            <person name="Benny G.L."/>
            <person name="Smith M.E."/>
            <person name="James T.Y."/>
            <person name="Grigoriev I.V."/>
        </authorList>
    </citation>
    <scope>NUCLEOTIDE SEQUENCE [LARGE SCALE GENOMIC DNA]</scope>
</reference>
<evidence type="ECO:0000256" key="1">
    <source>
        <dbReference type="SAM" id="MobiDB-lite"/>
    </source>
</evidence>
<protein>
    <submittedName>
        <fullName evidence="2">Uncharacterized protein</fullName>
    </submittedName>
</protein>
<proteinExistence type="predicted"/>
<sequence length="797" mass="87293">KQLEEGDGLRPAVSHAKQRRAKLHQRGGKEFANSPVQLGVKGGIFAEAPKSGKRISISDTEAVGHQTSGALSKGAMGTTWDPSTGPADVVWNACTNRSTPVESAAAPNPARGDGLITVQARQDTIISDAEMDGTRGESPRGGLKYKIFGARRHSVRAREGGGNIALPASSYRACRGWALAREQRVALLSVNAWKMIPAIAIFFCFILKAKEVVNGGVKITWRRLLVMRYFDWGELPIRTFQPEVIKGRENVQKGPFSPKSSRVARTCKRPKTPRKYLWGRKRRKEGGCLPALQQESGDSTSLRRCRLKRSQRGIFPPLEIFAREIERGVGRDGRCPRFSNYRDPFSISARLSVQVFAFLGTIFIFATKRRRRDPNTTRFGRRNTSGTGRKNNGKDGNSDATTMIAAAPVQSFADIDFHAAEDALLEANTRGIAQKAPQESESAGGPTSAVPVEKSPVGQKPVISAQVQTEGVLEMWARIARCLIECLPPLWISSDQSTSERSSRSRAHAAPPEILRSTLDPSLSAVGGILVGTVRRASNNALVRTFMQEVAPHGIAKDAIAKQGKPQLSSLTRHSPLQAVEKRYTPSAILLIRGKMLTKLAMESHRVLIYFHLTRKIDLMGIRTAQVICDVVYSPPTSAFSFSCTFDVPPICIIHARRFAIFSDRRDIMPTSRRDHIRRPESFVFLLSVFAGSIGISLISTGKATIGSSDGGSAVTADGGSSRRDSGRAVIWLQLEGRKGVATGETFRDFGLIWLARFFIGQLASLRRSVSMQIAVAKFSIAGSFRQTRSLQFTEEV</sequence>
<feature type="region of interest" description="Disordered" evidence="1">
    <location>
        <begin position="374"/>
        <end position="400"/>
    </location>
</feature>
<organism evidence="2 3">
    <name type="scientific">Blyttiomyces helicus</name>
    <dbReference type="NCBI Taxonomy" id="388810"/>
    <lineage>
        <taxon>Eukaryota</taxon>
        <taxon>Fungi</taxon>
        <taxon>Fungi incertae sedis</taxon>
        <taxon>Chytridiomycota</taxon>
        <taxon>Chytridiomycota incertae sedis</taxon>
        <taxon>Chytridiomycetes</taxon>
        <taxon>Chytridiomycetes incertae sedis</taxon>
        <taxon>Blyttiomyces</taxon>
    </lineage>
</organism>
<feature type="region of interest" description="Disordered" evidence="1">
    <location>
        <begin position="1"/>
        <end position="35"/>
    </location>
</feature>
<feature type="compositionally biased region" description="Basic residues" evidence="1">
    <location>
        <begin position="16"/>
        <end position="26"/>
    </location>
</feature>
<evidence type="ECO:0000313" key="2">
    <source>
        <dbReference type="EMBL" id="RKO91580.1"/>
    </source>
</evidence>